<gene>
    <name evidence="1" type="ORF">HICCMSTLAB_LOCUS224</name>
</gene>
<evidence type="ECO:0000313" key="2">
    <source>
        <dbReference type="Proteomes" id="UP000786811"/>
    </source>
</evidence>
<dbReference type="AlphaFoldDB" id="A0A8J2GZ96"/>
<evidence type="ECO:0000313" key="1">
    <source>
        <dbReference type="EMBL" id="CAG5073093.1"/>
    </source>
</evidence>
<proteinExistence type="predicted"/>
<dbReference type="Proteomes" id="UP000786811">
    <property type="component" value="Unassembled WGS sequence"/>
</dbReference>
<protein>
    <submittedName>
        <fullName evidence="1">Uncharacterized protein</fullName>
    </submittedName>
</protein>
<sequence length="239" mass="26946">MRTYANLLKEIKAKVSPVETGVDIRSIKKTKHGGVLLEMARKTEESKAFTDAVKAATANIGTVKTLTPTTTIEILDLDEISTESEVCKALKREFTDSLEVKRVNLTKPTPRGNLNRCALAQNLLRQRVFEDKTDVCFICEQYLNIEGKTWFADETGTAAIWIVNTKNVTRKWNAKRLDLEAFKASLARSWSILQNNPTSDTCSETEKAVLNTMKEIAAACDASMPRLKNQSFHRPAYWW</sequence>
<reference evidence="1" key="1">
    <citation type="submission" date="2021-04" db="EMBL/GenBank/DDBJ databases">
        <authorList>
            <person name="Chebbi M.A.C M."/>
        </authorList>
    </citation>
    <scope>NUCLEOTIDE SEQUENCE</scope>
</reference>
<organism evidence="1 2">
    <name type="scientific">Cotesia congregata</name>
    <name type="common">Parasitoid wasp</name>
    <name type="synonym">Apanteles congregatus</name>
    <dbReference type="NCBI Taxonomy" id="51543"/>
    <lineage>
        <taxon>Eukaryota</taxon>
        <taxon>Metazoa</taxon>
        <taxon>Ecdysozoa</taxon>
        <taxon>Arthropoda</taxon>
        <taxon>Hexapoda</taxon>
        <taxon>Insecta</taxon>
        <taxon>Pterygota</taxon>
        <taxon>Neoptera</taxon>
        <taxon>Endopterygota</taxon>
        <taxon>Hymenoptera</taxon>
        <taxon>Apocrita</taxon>
        <taxon>Ichneumonoidea</taxon>
        <taxon>Braconidae</taxon>
        <taxon>Microgastrinae</taxon>
        <taxon>Cotesia</taxon>
    </lineage>
</organism>
<dbReference type="EMBL" id="CAJNRD030001090">
    <property type="protein sequence ID" value="CAG5073093.1"/>
    <property type="molecule type" value="Genomic_DNA"/>
</dbReference>
<dbReference type="OrthoDB" id="7554092at2759"/>
<name>A0A8J2GZ96_COTCN</name>
<accession>A0A8J2GZ96</accession>
<keyword evidence="2" id="KW-1185">Reference proteome</keyword>
<comment type="caution">
    <text evidence="1">The sequence shown here is derived from an EMBL/GenBank/DDBJ whole genome shotgun (WGS) entry which is preliminary data.</text>
</comment>